<evidence type="ECO:0000313" key="2">
    <source>
        <dbReference type="EMBL" id="ACN31548.1"/>
    </source>
</evidence>
<reference evidence="2" key="1">
    <citation type="journal article" date="2009" name="PLoS Genet.">
        <title>Sequencing, mapping, and analysis of 27,455 maize full-length cDNAs.</title>
        <authorList>
            <person name="Soderlund C."/>
            <person name="Descour A."/>
            <person name="Kudrna D."/>
            <person name="Bomhoff M."/>
            <person name="Boyd L."/>
            <person name="Currie J."/>
            <person name="Angelova A."/>
            <person name="Collura K."/>
            <person name="Wissotski M."/>
            <person name="Ashley E."/>
            <person name="Morrow D."/>
            <person name="Fernandes J."/>
            <person name="Walbot V."/>
            <person name="Yu Y."/>
        </authorList>
    </citation>
    <scope>NUCLEOTIDE SEQUENCE</scope>
    <source>
        <strain evidence="2">B73</strain>
    </source>
</reference>
<dbReference type="EMBL" id="BT065672">
    <property type="protein sequence ID" value="ACN31548.1"/>
    <property type="molecule type" value="mRNA"/>
</dbReference>
<name>C0PBK3_MAIZE</name>
<reference evidence="2" key="2">
    <citation type="submission" date="2012-06" db="EMBL/GenBank/DDBJ databases">
        <authorList>
            <person name="Yu Y."/>
            <person name="Currie J."/>
            <person name="Lomeli R."/>
            <person name="Angelova A."/>
            <person name="Collura K."/>
            <person name="Wissotski M."/>
            <person name="Campos D."/>
            <person name="Kudrna D."/>
            <person name="Golser W."/>
            <person name="Ashely E."/>
            <person name="Descour A."/>
            <person name="Fernandes J."/>
            <person name="Soderlund C."/>
            <person name="Walbot V."/>
        </authorList>
    </citation>
    <scope>NUCLEOTIDE SEQUENCE</scope>
    <source>
        <strain evidence="2">B73</strain>
    </source>
</reference>
<accession>C0PBK3</accession>
<evidence type="ECO:0000256" key="1">
    <source>
        <dbReference type="SAM" id="MobiDB-lite"/>
    </source>
</evidence>
<feature type="compositionally biased region" description="Basic and acidic residues" evidence="1">
    <location>
        <begin position="1"/>
        <end position="17"/>
    </location>
</feature>
<feature type="region of interest" description="Disordered" evidence="1">
    <location>
        <begin position="1"/>
        <end position="39"/>
    </location>
</feature>
<proteinExistence type="evidence at transcript level"/>
<dbReference type="AlphaFoldDB" id="C0PBK3"/>
<protein>
    <submittedName>
        <fullName evidence="2">Uncharacterized protein</fullName>
    </submittedName>
</protein>
<sequence length="200" mass="21004">MKSRRTGDEVITDEERGGGGSANRRLEGEGTGSFGDDAEDEVVVADGAVGRDVDLADPLVELVGLELLADGGEDVAEVGDGDGAGAVLVEDAEGVAERAVEGLGLEVGAHEVEKAREVEGCGELLLRRDVPELRLRGVPAEGAHEDAQLRGRDAAVPVRVEQREGLPHRGDLVLRQVLAAHGRRRRRGIWAGIGDLARCG</sequence>
<organism evidence="2">
    <name type="scientific">Zea mays</name>
    <name type="common">Maize</name>
    <dbReference type="NCBI Taxonomy" id="4577"/>
    <lineage>
        <taxon>Eukaryota</taxon>
        <taxon>Viridiplantae</taxon>
        <taxon>Streptophyta</taxon>
        <taxon>Embryophyta</taxon>
        <taxon>Tracheophyta</taxon>
        <taxon>Spermatophyta</taxon>
        <taxon>Magnoliopsida</taxon>
        <taxon>Liliopsida</taxon>
        <taxon>Poales</taxon>
        <taxon>Poaceae</taxon>
        <taxon>PACMAD clade</taxon>
        <taxon>Panicoideae</taxon>
        <taxon>Andropogonodae</taxon>
        <taxon>Andropogoneae</taxon>
        <taxon>Tripsacinae</taxon>
        <taxon>Zea</taxon>
    </lineage>
</organism>